<evidence type="ECO:0000313" key="3">
    <source>
        <dbReference type="EMBL" id="CAE0361409.1"/>
    </source>
</evidence>
<feature type="compositionally biased region" description="Basic and acidic residues" evidence="2">
    <location>
        <begin position="465"/>
        <end position="481"/>
    </location>
</feature>
<feature type="region of interest" description="Disordered" evidence="2">
    <location>
        <begin position="43"/>
        <end position="88"/>
    </location>
</feature>
<proteinExistence type="predicted"/>
<feature type="compositionally biased region" description="Low complexity" evidence="2">
    <location>
        <begin position="503"/>
        <end position="522"/>
    </location>
</feature>
<feature type="compositionally biased region" description="Basic and acidic residues" evidence="2">
    <location>
        <begin position="72"/>
        <end position="87"/>
    </location>
</feature>
<feature type="region of interest" description="Disordered" evidence="2">
    <location>
        <begin position="465"/>
        <end position="591"/>
    </location>
</feature>
<feature type="coiled-coil region" evidence="1">
    <location>
        <begin position="310"/>
        <end position="369"/>
    </location>
</feature>
<organism evidence="3">
    <name type="scientific">Aureoumbra lagunensis</name>
    <dbReference type="NCBI Taxonomy" id="44058"/>
    <lineage>
        <taxon>Eukaryota</taxon>
        <taxon>Sar</taxon>
        <taxon>Stramenopiles</taxon>
        <taxon>Ochrophyta</taxon>
        <taxon>Pelagophyceae</taxon>
        <taxon>Pelagomonadales</taxon>
        <taxon>Aureoumbra</taxon>
    </lineage>
</organism>
<keyword evidence="1" id="KW-0175">Coiled coil</keyword>
<evidence type="ECO:0000256" key="2">
    <source>
        <dbReference type="SAM" id="MobiDB-lite"/>
    </source>
</evidence>
<reference evidence="3" key="1">
    <citation type="submission" date="2021-01" db="EMBL/GenBank/DDBJ databases">
        <authorList>
            <person name="Corre E."/>
            <person name="Pelletier E."/>
            <person name="Niang G."/>
            <person name="Scheremetjew M."/>
            <person name="Finn R."/>
            <person name="Kale V."/>
            <person name="Holt S."/>
            <person name="Cochrane G."/>
            <person name="Meng A."/>
            <person name="Brown T."/>
            <person name="Cohen L."/>
        </authorList>
    </citation>
    <scope>NUCLEOTIDE SEQUENCE</scope>
    <source>
        <strain evidence="3">CCMP1510</strain>
    </source>
</reference>
<feature type="compositionally biased region" description="Basic and acidic residues" evidence="2">
    <location>
        <begin position="570"/>
        <end position="580"/>
    </location>
</feature>
<gene>
    <name evidence="3" type="ORF">ALAG00032_LOCUS2142</name>
    <name evidence="4" type="ORF">ALAG00032_LOCUS2143</name>
</gene>
<feature type="coiled-coil region" evidence="1">
    <location>
        <begin position="234"/>
        <end position="275"/>
    </location>
</feature>
<feature type="compositionally biased region" description="Polar residues" evidence="2">
    <location>
        <begin position="523"/>
        <end position="532"/>
    </location>
</feature>
<feature type="coiled-coil region" evidence="1">
    <location>
        <begin position="397"/>
        <end position="452"/>
    </location>
</feature>
<name>A0A6S8A2N9_9STRA</name>
<protein>
    <submittedName>
        <fullName evidence="3">Uncharacterized protein</fullName>
    </submittedName>
</protein>
<dbReference type="EMBL" id="HBIJ01003099">
    <property type="protein sequence ID" value="CAE0361409.1"/>
    <property type="molecule type" value="Transcribed_RNA"/>
</dbReference>
<accession>A0A6S8A2N9</accession>
<evidence type="ECO:0000256" key="1">
    <source>
        <dbReference type="SAM" id="Coils"/>
    </source>
</evidence>
<dbReference type="AlphaFoldDB" id="A0A6S8A2N9"/>
<dbReference type="EMBL" id="HBIJ01003100">
    <property type="protein sequence ID" value="CAE0361410.1"/>
    <property type="molecule type" value="Transcribed_RNA"/>
</dbReference>
<sequence length="667" mass="76312">MWSKSDSLKGLFNDSRGNEVDIHCQVGSPLVVKDGESPPSANFIVARSFDSAMAENSSPEDPRSKRRRSAGKKKDDKRYLDENDSYRDSNASGQWIEAMTACTGGDIDDFDMEYQQMAPFDEGPTINVNEDKASVEVHPIFSEVCQVLQLQQEHDITISKMKENHESREMFLEDQCQHLCDRLLVMEKKLDSASKETKLSNSFSINGALKLEQRRRASSEKLLTEETSRRQTCEEKLNTLIASQNEKAHALEKERREAEAREKLLEESVQRLEAKIKADAEAREKEEFSNVTPKNKEVDIELQSECQTLRDQINNDRTEFENECKRLRDKYEQHETELDNTCQQLRDQVEKVESECEDLQKKLESERGRHLTTANRLSQEIARRELNEKKSREAKTIKLTETDAIALEQERKRLAETVARLKTQFLQETERRKRSDETIEVLKTQIQELESAALLPSPITQKALPEQKSEVQNHDSNKEEEVVPPPRPSTHFTKELLSRNNDACPPASARSAEASPVSNSSSRDSMTPTVRDSSPVHRRNTLRPPLSKASSASSSEGRPAKEMPSSSQTRDNRMKSELPRRMTRTLSADARNPQNTRYSRYVVGKIGLTRHRMLYHISGCSQLADVHGSDDIKEYPMSVEEIKYMRHRPCPKCKPKNIGVLQNRLLL</sequence>
<evidence type="ECO:0000313" key="4">
    <source>
        <dbReference type="EMBL" id="CAE0361410.1"/>
    </source>
</evidence>